<gene>
    <name evidence="2" type="ORF">G1H10_02555</name>
</gene>
<reference evidence="2 3" key="1">
    <citation type="submission" date="2020-02" db="EMBL/GenBank/DDBJ databases">
        <authorList>
            <person name="Li X.-J."/>
            <person name="Han X.-M."/>
        </authorList>
    </citation>
    <scope>NUCLEOTIDE SEQUENCE [LARGE SCALE GENOMIC DNA]</scope>
    <source>
        <strain evidence="2 3">CCTCC AB 2017055</strain>
    </source>
</reference>
<comment type="caution">
    <text evidence="2">The sequence shown here is derived from an EMBL/GenBank/DDBJ whole genome shotgun (WGS) entry which is preliminary data.</text>
</comment>
<keyword evidence="3" id="KW-1185">Reference proteome</keyword>
<dbReference type="PANTHER" id="PTHR43162:SF1">
    <property type="entry name" value="PRESTALK A DIFFERENTIATION PROTEIN A"/>
    <property type="match status" value="1"/>
</dbReference>
<dbReference type="EMBL" id="JAAGOA010000002">
    <property type="protein sequence ID" value="NED99043.1"/>
    <property type="molecule type" value="Genomic_DNA"/>
</dbReference>
<accession>A0A6L9S333</accession>
<name>A0A6L9S333_9ACTN</name>
<dbReference type="InterPro" id="IPR036291">
    <property type="entry name" value="NAD(P)-bd_dom_sf"/>
</dbReference>
<dbReference type="Gene3D" id="3.90.25.10">
    <property type="entry name" value="UDP-galactose 4-epimerase, domain 1"/>
    <property type="match status" value="1"/>
</dbReference>
<dbReference type="InterPro" id="IPR051604">
    <property type="entry name" value="Ergot_Alk_Oxidoreductase"/>
</dbReference>
<dbReference type="Proteomes" id="UP000475214">
    <property type="component" value="Unassembled WGS sequence"/>
</dbReference>
<dbReference type="RefSeq" id="WP_163732269.1">
    <property type="nucleotide sequence ID" value="NZ_JAAGOA010000002.1"/>
</dbReference>
<dbReference type="PANTHER" id="PTHR43162">
    <property type="match status" value="1"/>
</dbReference>
<evidence type="ECO:0000313" key="3">
    <source>
        <dbReference type="Proteomes" id="UP000475214"/>
    </source>
</evidence>
<feature type="domain" description="NmrA-like" evidence="1">
    <location>
        <begin position="3"/>
        <end position="248"/>
    </location>
</feature>
<evidence type="ECO:0000313" key="2">
    <source>
        <dbReference type="EMBL" id="NED99043.1"/>
    </source>
</evidence>
<evidence type="ECO:0000259" key="1">
    <source>
        <dbReference type="Pfam" id="PF05368"/>
    </source>
</evidence>
<sequence>MYAIAGVTGHVGGHAARTLLDRGEPVRVLVRNAAKGADWARRGADVAVADLSDAAAVADALRGCRGAFVLLPAAEPEADFHTEQRALADAITEAVIAGQVPHVVMLSSVGAELPEGTGPILPLHYLENRLRTTGAIISALRSFHFQEKVETVLEAVLNDGIYPNFGESADVPRPMNATHDIGVLVADTLLSPPSSSEVVDVVGPEYTERRVAEVLSAILGREIPVVNIPRAGWVDAIASGGVSRHFAEVLAGLHDAEERGILQSSGDRVHRCHTELEQTLREIVPEPATAEWTGQT</sequence>
<organism evidence="2 3">
    <name type="scientific">Phytoactinopolyspora halotolerans</name>
    <dbReference type="NCBI Taxonomy" id="1981512"/>
    <lineage>
        <taxon>Bacteria</taxon>
        <taxon>Bacillati</taxon>
        <taxon>Actinomycetota</taxon>
        <taxon>Actinomycetes</taxon>
        <taxon>Jiangellales</taxon>
        <taxon>Jiangellaceae</taxon>
        <taxon>Phytoactinopolyspora</taxon>
    </lineage>
</organism>
<dbReference type="AlphaFoldDB" id="A0A6L9S333"/>
<dbReference type="Pfam" id="PF05368">
    <property type="entry name" value="NmrA"/>
    <property type="match status" value="1"/>
</dbReference>
<protein>
    <submittedName>
        <fullName evidence="2">NAD(P)H-binding protein</fullName>
    </submittedName>
</protein>
<dbReference type="Gene3D" id="3.40.50.720">
    <property type="entry name" value="NAD(P)-binding Rossmann-like Domain"/>
    <property type="match status" value="1"/>
</dbReference>
<proteinExistence type="predicted"/>
<dbReference type="SUPFAM" id="SSF51735">
    <property type="entry name" value="NAD(P)-binding Rossmann-fold domains"/>
    <property type="match status" value="1"/>
</dbReference>
<dbReference type="InterPro" id="IPR008030">
    <property type="entry name" value="NmrA-like"/>
</dbReference>